<feature type="region of interest" description="Disordered" evidence="3">
    <location>
        <begin position="110"/>
        <end position="139"/>
    </location>
</feature>
<comment type="subcellular location">
    <subcellularLocation>
        <location evidence="1">Secreted</location>
    </subcellularLocation>
</comment>
<dbReference type="OrthoDB" id="5948003at2759"/>
<feature type="compositionally biased region" description="Basic and acidic residues" evidence="3">
    <location>
        <begin position="113"/>
        <end position="124"/>
    </location>
</feature>
<dbReference type="Pfam" id="PF00090">
    <property type="entry name" value="TSP_1"/>
    <property type="match status" value="1"/>
</dbReference>
<dbReference type="Proteomes" id="UP001148018">
    <property type="component" value="Unassembled WGS sequence"/>
</dbReference>
<dbReference type="PROSITE" id="PS50092">
    <property type="entry name" value="TSP1"/>
    <property type="match status" value="1"/>
</dbReference>
<comment type="caution">
    <text evidence="4">The sequence shown here is derived from an EMBL/GenBank/DDBJ whole genome shotgun (WGS) entry which is preliminary data.</text>
</comment>
<gene>
    <name evidence="4" type="ORF">NHX12_005596</name>
</gene>
<protein>
    <submittedName>
        <fullName evidence="4">Uncharacterized protein</fullName>
    </submittedName>
</protein>
<dbReference type="InterPro" id="IPR050439">
    <property type="entry name" value="ADAMTS_ADAMTS-like"/>
</dbReference>
<dbReference type="SUPFAM" id="SSF82895">
    <property type="entry name" value="TSP-1 type 1 repeat"/>
    <property type="match status" value="1"/>
</dbReference>
<dbReference type="InterPro" id="IPR036383">
    <property type="entry name" value="TSP1_rpt_sf"/>
</dbReference>
<sequence>MAVVPFDVFSTGCMHMKYAKAWREDGESSRSLSKDYVESGRGGNVGICAIVDEFKCRQGMGRGASTFGNTEYRTPSYKKRCVLNGFLLCYGYRLKEVSTVVHSARVMRPPLSSEKRDTSPERTAADQASRTTRSDEDRDLGWDAWGPWSDCSRTCGGGASYSLRRCLNGGNCEGKNIRYKSCSNTDCPAESGDFRAQQCSAHNDVKYHGLVHDWVPVTYDPSAPGVCQEVGCDRQLGSGAREDNCGVCGGDDSTCQLVRGQALLHVSSEEPVATVIEVPAGSRFLRVNTKGPGVIGEYHYSQAVEQGMTTRGKLTANESNALGPLI</sequence>
<name>A0A9Q0IDW4_9TELE</name>
<keyword evidence="5" id="KW-1185">Reference proteome</keyword>
<accession>A0A9Q0IDW4</accession>
<dbReference type="AlphaFoldDB" id="A0A9Q0IDW4"/>
<dbReference type="Gene3D" id="2.60.120.830">
    <property type="match status" value="1"/>
</dbReference>
<dbReference type="EMBL" id="JANIIK010000112">
    <property type="protein sequence ID" value="KAJ3593261.1"/>
    <property type="molecule type" value="Genomic_DNA"/>
</dbReference>
<reference evidence="4" key="1">
    <citation type="submission" date="2022-07" db="EMBL/GenBank/DDBJ databases">
        <title>Chromosome-level genome of Muraenolepis orangiensis.</title>
        <authorList>
            <person name="Kim J."/>
        </authorList>
    </citation>
    <scope>NUCLEOTIDE SEQUENCE</scope>
    <source>
        <strain evidence="4">KU_S4_2022</strain>
        <tissue evidence="4">Muscle</tissue>
    </source>
</reference>
<evidence type="ECO:0000313" key="5">
    <source>
        <dbReference type="Proteomes" id="UP001148018"/>
    </source>
</evidence>
<evidence type="ECO:0000256" key="1">
    <source>
        <dbReference type="ARBA" id="ARBA00004613"/>
    </source>
</evidence>
<dbReference type="GO" id="GO:0005576">
    <property type="term" value="C:extracellular region"/>
    <property type="evidence" value="ECO:0007669"/>
    <property type="project" value="UniProtKB-SubCell"/>
</dbReference>
<proteinExistence type="predicted"/>
<dbReference type="FunFam" id="2.20.100.10:FF:000025">
    <property type="entry name" value="ADAMTS like 1"/>
    <property type="match status" value="1"/>
</dbReference>
<evidence type="ECO:0000256" key="2">
    <source>
        <dbReference type="ARBA" id="ARBA00022525"/>
    </source>
</evidence>
<dbReference type="InterPro" id="IPR000884">
    <property type="entry name" value="TSP1_rpt"/>
</dbReference>
<dbReference type="SMART" id="SM00209">
    <property type="entry name" value="TSP1"/>
    <property type="match status" value="1"/>
</dbReference>
<dbReference type="Gene3D" id="2.20.100.10">
    <property type="entry name" value="Thrombospondin type-1 (TSP1) repeat"/>
    <property type="match status" value="1"/>
</dbReference>
<evidence type="ECO:0000313" key="4">
    <source>
        <dbReference type="EMBL" id="KAJ3593261.1"/>
    </source>
</evidence>
<evidence type="ECO:0000256" key="3">
    <source>
        <dbReference type="SAM" id="MobiDB-lite"/>
    </source>
</evidence>
<dbReference type="PANTHER" id="PTHR13723:SF169">
    <property type="entry name" value="ADAMTS-LIKE PROTEIN 3"/>
    <property type="match status" value="1"/>
</dbReference>
<organism evidence="4 5">
    <name type="scientific">Muraenolepis orangiensis</name>
    <name type="common">Patagonian moray cod</name>
    <dbReference type="NCBI Taxonomy" id="630683"/>
    <lineage>
        <taxon>Eukaryota</taxon>
        <taxon>Metazoa</taxon>
        <taxon>Chordata</taxon>
        <taxon>Craniata</taxon>
        <taxon>Vertebrata</taxon>
        <taxon>Euteleostomi</taxon>
        <taxon>Actinopterygii</taxon>
        <taxon>Neopterygii</taxon>
        <taxon>Teleostei</taxon>
        <taxon>Neoteleostei</taxon>
        <taxon>Acanthomorphata</taxon>
        <taxon>Zeiogadaria</taxon>
        <taxon>Gadariae</taxon>
        <taxon>Gadiformes</taxon>
        <taxon>Muraenolepidoidei</taxon>
        <taxon>Muraenolepididae</taxon>
        <taxon>Muraenolepis</taxon>
    </lineage>
</organism>
<keyword evidence="2" id="KW-0964">Secreted</keyword>
<dbReference type="PANTHER" id="PTHR13723">
    <property type="entry name" value="ADAMTS A DISINTEGRIN AND METALLOPROTEASE WITH THROMBOSPONDIN MOTIFS PROTEASE"/>
    <property type="match status" value="1"/>
</dbReference>
<dbReference type="GO" id="GO:0031012">
    <property type="term" value="C:extracellular matrix"/>
    <property type="evidence" value="ECO:0007669"/>
    <property type="project" value="TreeGrafter"/>
</dbReference>